<dbReference type="Proteomes" id="UP000177199">
    <property type="component" value="Unassembled WGS sequence"/>
</dbReference>
<gene>
    <name evidence="3" type="ORF">A3F29_00290</name>
</gene>
<feature type="transmembrane region" description="Helical" evidence="1">
    <location>
        <begin position="288"/>
        <end position="306"/>
    </location>
</feature>
<keyword evidence="1" id="KW-1133">Transmembrane helix</keyword>
<dbReference type="EMBL" id="MFZV01000044">
    <property type="protein sequence ID" value="OGK30430.1"/>
    <property type="molecule type" value="Genomic_DNA"/>
</dbReference>
<feature type="transmembrane region" description="Helical" evidence="1">
    <location>
        <begin position="363"/>
        <end position="385"/>
    </location>
</feature>
<dbReference type="InterPro" id="IPR018776">
    <property type="entry name" value="Membrane_prot_PTPS-rel_domain"/>
</dbReference>
<keyword evidence="1" id="KW-0812">Transmembrane</keyword>
<reference evidence="3 4" key="1">
    <citation type="journal article" date="2016" name="Nat. Commun.">
        <title>Thousands of microbial genomes shed light on interconnected biogeochemical processes in an aquifer system.</title>
        <authorList>
            <person name="Anantharaman K."/>
            <person name="Brown C.T."/>
            <person name="Hug L.A."/>
            <person name="Sharon I."/>
            <person name="Castelle C.J."/>
            <person name="Probst A.J."/>
            <person name="Thomas B.C."/>
            <person name="Singh A."/>
            <person name="Wilkins M.J."/>
            <person name="Karaoz U."/>
            <person name="Brodie E.L."/>
            <person name="Williams K.H."/>
            <person name="Hubbard S.S."/>
            <person name="Banfield J.F."/>
        </authorList>
    </citation>
    <scope>NUCLEOTIDE SEQUENCE [LARGE SCALE GENOMIC DNA]</scope>
</reference>
<proteinExistence type="predicted"/>
<evidence type="ECO:0000259" key="2">
    <source>
        <dbReference type="Pfam" id="PF10131"/>
    </source>
</evidence>
<feature type="transmembrane region" description="Helical" evidence="1">
    <location>
        <begin position="192"/>
        <end position="209"/>
    </location>
</feature>
<keyword evidence="1" id="KW-0472">Membrane</keyword>
<feature type="transmembrane region" description="Helical" evidence="1">
    <location>
        <begin position="216"/>
        <end position="239"/>
    </location>
</feature>
<feature type="transmembrane region" description="Helical" evidence="1">
    <location>
        <begin position="394"/>
        <end position="412"/>
    </location>
</feature>
<feature type="domain" description="Membrane protein 6-pyruvoyl-tetrahydropterin synthase-related" evidence="2">
    <location>
        <begin position="70"/>
        <end position="238"/>
    </location>
</feature>
<organism evidence="3 4">
    <name type="scientific">Candidatus Roizmanbacteria bacterium RIFCSPHIGHO2_12_FULL_33_9</name>
    <dbReference type="NCBI Taxonomy" id="1802045"/>
    <lineage>
        <taxon>Bacteria</taxon>
        <taxon>Candidatus Roizmaniibacteriota</taxon>
    </lineage>
</organism>
<evidence type="ECO:0000256" key="1">
    <source>
        <dbReference type="SAM" id="Phobius"/>
    </source>
</evidence>
<feature type="transmembrane region" description="Helical" evidence="1">
    <location>
        <begin position="117"/>
        <end position="135"/>
    </location>
</feature>
<dbReference type="Pfam" id="PF10131">
    <property type="entry name" value="PTPS_related"/>
    <property type="match status" value="1"/>
</dbReference>
<feature type="transmembrane region" description="Helical" evidence="1">
    <location>
        <begin position="545"/>
        <end position="565"/>
    </location>
</feature>
<feature type="transmembrane region" description="Helical" evidence="1">
    <location>
        <begin position="147"/>
        <end position="163"/>
    </location>
</feature>
<name>A0A1F7HGR4_9BACT</name>
<comment type="caution">
    <text evidence="3">The sequence shown here is derived from an EMBL/GenBank/DDBJ whole genome shotgun (WGS) entry which is preliminary data.</text>
</comment>
<evidence type="ECO:0000313" key="4">
    <source>
        <dbReference type="Proteomes" id="UP000177199"/>
    </source>
</evidence>
<feature type="transmembrane region" description="Helical" evidence="1">
    <location>
        <begin position="170"/>
        <end position="186"/>
    </location>
</feature>
<protein>
    <recommendedName>
        <fullName evidence="2">Membrane protein 6-pyruvoyl-tetrahydropterin synthase-related domain-containing protein</fullName>
    </recommendedName>
</protein>
<feature type="transmembrane region" description="Helical" evidence="1">
    <location>
        <begin position="7"/>
        <end position="30"/>
    </location>
</feature>
<evidence type="ECO:0000313" key="3">
    <source>
        <dbReference type="EMBL" id="OGK30430.1"/>
    </source>
</evidence>
<accession>A0A1F7HGR4</accession>
<sequence length="573" mass="65788">MRKLEELFFIAILILLSYFSFSHLFISGFFPIHDDTQVARVFGMGKALSDGVFPVRWIEDLGYGYGYPIFNFYAPLSYYFGGFLNILGFDALTSTKIMIFAGIVISGISMFMLTREFWGNWGGLFSALLFVYAPYHALDIYVRGDIAESWAYGFIPLVFWGALKAYKEKRWIFVFLGSLAFAGVITSHNLTAFILAPFMVVLISFLYLANKKRTNLFYSLFVLFFGLGISSFYVFPAIFEMKYTDVLSQIGGGADFRDHFVCLFQLWDSPWGFGGSTSSCIDGMSFKIGRINLLFALLSILVFFGYRFLNKKVKFIRGKFLKNEKSIFFSFSILGFLISIFFTLSISKIFWEIIPFMEFLQYPWRFLILISFFSSFLAGFSVWFIGNLFRNNKIFYYLLSAVIILFIIYFQGKLFVPQTILEYDSSYYTNEEALKWRTSKISDEFLPQSFEVPKKINEIGLKKVESGSKGEVLYQLSKTGEIHASLRSSDTSEFKINIPFFPAWEVYLDNKKVPFNIGKRGVGLDVPKGEHALDVYFVQTPLEKFSNALSLVFLFALLAGIIFPISKSNEKNK</sequence>
<feature type="transmembrane region" description="Helical" evidence="1">
    <location>
        <begin position="327"/>
        <end position="351"/>
    </location>
</feature>
<dbReference type="AlphaFoldDB" id="A0A1F7HGR4"/>
<feature type="transmembrane region" description="Helical" evidence="1">
    <location>
        <begin position="78"/>
        <end position="105"/>
    </location>
</feature>